<keyword evidence="4" id="KW-1185">Reference proteome</keyword>
<feature type="compositionally biased region" description="Basic and acidic residues" evidence="1">
    <location>
        <begin position="93"/>
        <end position="110"/>
    </location>
</feature>
<name>A0AA87ZXT7_FICCA</name>
<feature type="domain" description="Retrotransposon gag" evidence="2">
    <location>
        <begin position="333"/>
        <end position="422"/>
    </location>
</feature>
<reference evidence="3" key="1">
    <citation type="submission" date="2023-07" db="EMBL/GenBank/DDBJ databases">
        <title>draft genome sequence of fig (Ficus carica).</title>
        <authorList>
            <person name="Takahashi T."/>
            <person name="Nishimura K."/>
        </authorList>
    </citation>
    <scope>NUCLEOTIDE SEQUENCE</scope>
</reference>
<feature type="compositionally biased region" description="Basic and acidic residues" evidence="1">
    <location>
        <begin position="133"/>
        <end position="151"/>
    </location>
</feature>
<feature type="compositionally biased region" description="Polar residues" evidence="1">
    <location>
        <begin position="1"/>
        <end position="17"/>
    </location>
</feature>
<dbReference type="PANTHER" id="PTHR33223">
    <property type="entry name" value="CCHC-TYPE DOMAIN-CONTAINING PROTEIN"/>
    <property type="match status" value="1"/>
</dbReference>
<dbReference type="PANTHER" id="PTHR33223:SF10">
    <property type="entry name" value="AMINOTRANSFERASE-LIKE PLANT MOBILE DOMAIN-CONTAINING PROTEIN"/>
    <property type="match status" value="1"/>
</dbReference>
<accession>A0AA87ZXT7</accession>
<evidence type="ECO:0000259" key="2">
    <source>
        <dbReference type="Pfam" id="PF03732"/>
    </source>
</evidence>
<dbReference type="AlphaFoldDB" id="A0AA87ZXT7"/>
<comment type="caution">
    <text evidence="3">The sequence shown here is derived from an EMBL/GenBank/DDBJ whole genome shotgun (WGS) entry which is preliminary data.</text>
</comment>
<gene>
    <name evidence="3" type="ORF">TIFTF001_011774</name>
</gene>
<proteinExistence type="predicted"/>
<feature type="region of interest" description="Disordered" evidence="1">
    <location>
        <begin position="68"/>
        <end position="241"/>
    </location>
</feature>
<sequence>MASENMSSANPTNTVGAQTEGGGAGKGKGRRLPRPPRPPTRMDRLETGLENLTGLVTEFVNTFHGVQPARAQPSNGQQATPKNSRSVRSGRSRRGEEEVSIERLQQRDLAARQQPRQVWRRLGAQGRSKSRHSRTERTCISEFDRLAHPEGSDEEVDSTWTPSGSEELSTTDLRDRLNARRNISHGVPQPRNPRNGRVPSARNEKGGRANPPRGARIIQPNQSRTSGAYHEQAKSQSNRSIREVQLEQQLERMQRRMDEYEANRKVPEGIKDMMDETEPPFTEDILIEEFPTDFKMIPIKQYDGKENPAGHMHGYCTWMRIRGATQAQMCLAFSLTLTGPAFQWFQQLEPGSIGSFRELKQQFLGRFVMEKTRKKDKLYLYSLKQGTEESLKSYIERFSQKMNYVEGYTGSDAVAAIREGLLEGSMLKSIVHKQPKTFAELIT</sequence>
<evidence type="ECO:0000313" key="4">
    <source>
        <dbReference type="Proteomes" id="UP001187192"/>
    </source>
</evidence>
<evidence type="ECO:0000256" key="1">
    <source>
        <dbReference type="SAM" id="MobiDB-lite"/>
    </source>
</evidence>
<dbReference type="EMBL" id="BTGU01000014">
    <property type="protein sequence ID" value="GMN42557.1"/>
    <property type="molecule type" value="Genomic_DNA"/>
</dbReference>
<organism evidence="3 4">
    <name type="scientific">Ficus carica</name>
    <name type="common">Common fig</name>
    <dbReference type="NCBI Taxonomy" id="3494"/>
    <lineage>
        <taxon>Eukaryota</taxon>
        <taxon>Viridiplantae</taxon>
        <taxon>Streptophyta</taxon>
        <taxon>Embryophyta</taxon>
        <taxon>Tracheophyta</taxon>
        <taxon>Spermatophyta</taxon>
        <taxon>Magnoliopsida</taxon>
        <taxon>eudicotyledons</taxon>
        <taxon>Gunneridae</taxon>
        <taxon>Pentapetalae</taxon>
        <taxon>rosids</taxon>
        <taxon>fabids</taxon>
        <taxon>Rosales</taxon>
        <taxon>Moraceae</taxon>
        <taxon>Ficeae</taxon>
        <taxon>Ficus</taxon>
    </lineage>
</organism>
<evidence type="ECO:0000313" key="3">
    <source>
        <dbReference type="EMBL" id="GMN42557.1"/>
    </source>
</evidence>
<protein>
    <recommendedName>
        <fullName evidence="2">Retrotransposon gag domain-containing protein</fullName>
    </recommendedName>
</protein>
<dbReference type="Pfam" id="PF03732">
    <property type="entry name" value="Retrotrans_gag"/>
    <property type="match status" value="1"/>
</dbReference>
<feature type="compositionally biased region" description="Polar residues" evidence="1">
    <location>
        <begin position="72"/>
        <end position="83"/>
    </location>
</feature>
<feature type="compositionally biased region" description="Polar residues" evidence="1">
    <location>
        <begin position="158"/>
        <end position="171"/>
    </location>
</feature>
<feature type="region of interest" description="Disordered" evidence="1">
    <location>
        <begin position="1"/>
        <end position="49"/>
    </location>
</feature>
<dbReference type="InterPro" id="IPR005162">
    <property type="entry name" value="Retrotrans_gag_dom"/>
</dbReference>
<dbReference type="Proteomes" id="UP001187192">
    <property type="component" value="Unassembled WGS sequence"/>
</dbReference>